<reference evidence="14" key="1">
    <citation type="journal article" date="2019" name="Int. J. Syst. Evol. Microbiol.">
        <title>The Global Catalogue of Microorganisms (GCM) 10K type strain sequencing project: providing services to taxonomists for standard genome sequencing and annotation.</title>
        <authorList>
            <consortium name="The Broad Institute Genomics Platform"/>
            <consortium name="The Broad Institute Genome Sequencing Center for Infectious Disease"/>
            <person name="Wu L."/>
            <person name="Ma J."/>
        </authorList>
    </citation>
    <scope>NUCLEOTIDE SEQUENCE [LARGE SCALE GENOMIC DNA]</scope>
    <source>
        <strain evidence="14">VKM B-3159</strain>
    </source>
</reference>
<comment type="subcellular location">
    <subcellularLocation>
        <location evidence="9">Cell outer membrane</location>
    </subcellularLocation>
    <subcellularLocation>
        <location evidence="1">Membrane</location>
    </subcellularLocation>
</comment>
<dbReference type="RefSeq" id="WP_306388126.1">
    <property type="nucleotide sequence ID" value="NZ_JAVCAP010000001.1"/>
</dbReference>
<comment type="caution">
    <text evidence="13">The sequence shown here is derived from an EMBL/GenBank/DDBJ whole genome shotgun (WGS) entry which is preliminary data.</text>
</comment>
<evidence type="ECO:0000259" key="12">
    <source>
        <dbReference type="SMART" id="SM00965"/>
    </source>
</evidence>
<dbReference type="InterPro" id="IPR013355">
    <property type="entry name" value="Pilus_4_PilQ"/>
</dbReference>
<keyword evidence="5" id="KW-0653">Protein transport</keyword>
<sequence>MMKKFYYMGVWVTLWLGCMAMHVSVQAAEDAVSTHQLQTVDVTSLPGGRLNVQIQLNEALPVVPTSFILSNPPRIVFDIPHTHNATGKNIVMVNQGVLKSLQIAQANDRSRVVLNLTKPVAHQLQLQHNAVVVALAQESAETATLPTPAKRFADAEVLNQHRIQKIDFVRGKNGEGRILVELSDNNVGVNVKNAGKAVVIDFANTDLPEHLQRRLNVINFNTPVMYVDAIRRNQQAQIVIEPDGDWEQSAYQMDKKLVVDIRPLVKDPNKLIQGSRQGYAGEKLSLNFQRVDVRDVLKVIADFTGKNIVVSDTVSGTVTIGLKDVPWDQALDVIMKSKGLDMRVNGSVISVAPAEEFAAKEKAQLTAEAERETLESLRTEVFSLRYQKAADFRNMLLGGGPGMGGSSGSTASSSASSSNRLNRILSPRGSVTYDARTNTIFVQDTPRKLEEIQSIINKVDVAVKQVMIESRMVIASNTFSKALGARFGITQTGTPGTNTNLTVSGSLGNRFTQISATGVATQGTHNGSIQTATNGGSILTSSDGQPDLMSNLPVTNAFGSVALSLLKLSANALLNLELSALEADARGKVISSPRVTTANQQKARIAQGVEIPYQSATSSGATAVSYKKAELSLEVTPQITPDQKIIMDLDVRKDSKGEETSGGVAINTQNVQTQVLVGNGETVVLGGIYEQVSRKSTDKVPFFGDLPVVGYAFKRNTKQEDKTELLIFITPKIMDESLNLN</sequence>
<feature type="compositionally biased region" description="Low complexity" evidence="10">
    <location>
        <begin position="408"/>
        <end position="418"/>
    </location>
</feature>
<gene>
    <name evidence="13" type="ORF">Q9291_01050</name>
</gene>
<evidence type="ECO:0000256" key="3">
    <source>
        <dbReference type="ARBA" id="ARBA00022692"/>
    </source>
</evidence>
<keyword evidence="2 9" id="KW-0813">Transport</keyword>
<keyword evidence="3" id="KW-0812">Transmembrane</keyword>
<dbReference type="PROSITE" id="PS51257">
    <property type="entry name" value="PROKAR_LIPOPROTEIN"/>
    <property type="match status" value="1"/>
</dbReference>
<dbReference type="Gene3D" id="3.30.1370.130">
    <property type="match status" value="1"/>
</dbReference>
<evidence type="ECO:0000256" key="4">
    <source>
        <dbReference type="ARBA" id="ARBA00022729"/>
    </source>
</evidence>
<dbReference type="EMBL" id="JAVCAP010000001">
    <property type="protein sequence ID" value="MDP8566423.1"/>
    <property type="molecule type" value="Genomic_DNA"/>
</dbReference>
<evidence type="ECO:0000313" key="14">
    <source>
        <dbReference type="Proteomes" id="UP001225906"/>
    </source>
</evidence>
<protein>
    <submittedName>
        <fullName evidence="13">Type IV pilus secretin PilQ</fullName>
    </submittedName>
</protein>
<evidence type="ECO:0000256" key="8">
    <source>
        <dbReference type="RuleBase" id="RU004003"/>
    </source>
</evidence>
<keyword evidence="7" id="KW-0998">Cell outer membrane</keyword>
<feature type="region of interest" description="Disordered" evidence="10">
    <location>
        <begin position="525"/>
        <end position="544"/>
    </location>
</feature>
<keyword evidence="4 11" id="KW-0732">Signal</keyword>
<dbReference type="InterPro" id="IPR001775">
    <property type="entry name" value="GspD/PilQ"/>
</dbReference>
<dbReference type="Pfam" id="PF21305">
    <property type="entry name" value="type_II_gspD_N0"/>
    <property type="match status" value="1"/>
</dbReference>
<evidence type="ECO:0000313" key="13">
    <source>
        <dbReference type="EMBL" id="MDP8566423.1"/>
    </source>
</evidence>
<dbReference type="InterPro" id="IPR011662">
    <property type="entry name" value="Secretin/TonB_short_N"/>
</dbReference>
<comment type="similarity">
    <text evidence="8">Belongs to the bacterial secretin family.</text>
</comment>
<dbReference type="InterPro" id="IPR004846">
    <property type="entry name" value="T2SS/T3SS_dom"/>
</dbReference>
<dbReference type="SMART" id="SM00965">
    <property type="entry name" value="STN"/>
    <property type="match status" value="1"/>
</dbReference>
<dbReference type="NCBIfam" id="TIGR02515">
    <property type="entry name" value="IV_pilus_PilQ"/>
    <property type="match status" value="1"/>
</dbReference>
<accession>A0ABT9JPC4</accession>
<feature type="region of interest" description="Disordered" evidence="10">
    <location>
        <begin position="401"/>
        <end position="421"/>
    </location>
</feature>
<organism evidence="13 14">
    <name type="scientific">Methylophilus aquaticus</name>
    <dbReference type="NCBI Taxonomy" id="1971610"/>
    <lineage>
        <taxon>Bacteria</taxon>
        <taxon>Pseudomonadati</taxon>
        <taxon>Pseudomonadota</taxon>
        <taxon>Betaproteobacteria</taxon>
        <taxon>Nitrosomonadales</taxon>
        <taxon>Methylophilaceae</taxon>
        <taxon>Methylophilus</taxon>
    </lineage>
</organism>
<dbReference type="InterPro" id="IPR049371">
    <property type="entry name" value="GspD-like_N0"/>
</dbReference>
<dbReference type="InterPro" id="IPR021731">
    <property type="entry name" value="AMIN_dom"/>
</dbReference>
<evidence type="ECO:0000256" key="2">
    <source>
        <dbReference type="ARBA" id="ARBA00022448"/>
    </source>
</evidence>
<dbReference type="InterPro" id="IPR051808">
    <property type="entry name" value="Type_IV_pilus_biogenesis"/>
</dbReference>
<dbReference type="PANTHER" id="PTHR30604:SF1">
    <property type="entry name" value="DNA UTILIZATION PROTEIN HOFQ"/>
    <property type="match status" value="1"/>
</dbReference>
<evidence type="ECO:0000256" key="1">
    <source>
        <dbReference type="ARBA" id="ARBA00004370"/>
    </source>
</evidence>
<dbReference type="Pfam" id="PF00263">
    <property type="entry name" value="Secretin"/>
    <property type="match status" value="1"/>
</dbReference>
<evidence type="ECO:0000256" key="5">
    <source>
        <dbReference type="ARBA" id="ARBA00022927"/>
    </source>
</evidence>
<keyword evidence="6" id="KW-0472">Membrane</keyword>
<dbReference type="Proteomes" id="UP001225906">
    <property type="component" value="Unassembled WGS sequence"/>
</dbReference>
<feature type="domain" description="Secretin/TonB short N-terminal" evidence="12">
    <location>
        <begin position="306"/>
        <end position="354"/>
    </location>
</feature>
<feature type="signal peptide" evidence="11">
    <location>
        <begin position="1"/>
        <end position="27"/>
    </location>
</feature>
<dbReference type="Pfam" id="PF11741">
    <property type="entry name" value="AMIN"/>
    <property type="match status" value="2"/>
</dbReference>
<proteinExistence type="inferred from homology"/>
<dbReference type="PANTHER" id="PTHR30604">
    <property type="entry name" value="PROTEIN TRANSPORT PROTEIN HOFQ"/>
    <property type="match status" value="1"/>
</dbReference>
<feature type="chain" id="PRO_5045919476" evidence="11">
    <location>
        <begin position="28"/>
        <end position="741"/>
    </location>
</feature>
<dbReference type="InterPro" id="IPR038591">
    <property type="entry name" value="NolW-like_sf"/>
</dbReference>
<evidence type="ECO:0000256" key="10">
    <source>
        <dbReference type="SAM" id="MobiDB-lite"/>
    </source>
</evidence>
<dbReference type="PRINTS" id="PR00811">
    <property type="entry name" value="BCTERIALGSPD"/>
</dbReference>
<keyword evidence="14" id="KW-1185">Reference proteome</keyword>
<name>A0ABT9JPC4_9PROT</name>
<evidence type="ECO:0000256" key="9">
    <source>
        <dbReference type="RuleBase" id="RU004004"/>
    </source>
</evidence>
<dbReference type="Gene3D" id="3.30.1370.120">
    <property type="match status" value="1"/>
</dbReference>
<dbReference type="Gene3D" id="2.60.40.3470">
    <property type="match status" value="1"/>
</dbReference>
<evidence type="ECO:0000256" key="7">
    <source>
        <dbReference type="ARBA" id="ARBA00023237"/>
    </source>
</evidence>
<dbReference type="Pfam" id="PF03958">
    <property type="entry name" value="Secretin_N"/>
    <property type="match status" value="1"/>
</dbReference>
<dbReference type="Gene3D" id="2.60.40.3500">
    <property type="match status" value="1"/>
</dbReference>
<evidence type="ECO:0000256" key="6">
    <source>
        <dbReference type="ARBA" id="ARBA00023136"/>
    </source>
</evidence>
<dbReference type="InterPro" id="IPR005644">
    <property type="entry name" value="NolW-like"/>
</dbReference>
<evidence type="ECO:0000256" key="11">
    <source>
        <dbReference type="SAM" id="SignalP"/>
    </source>
</evidence>